<protein>
    <submittedName>
        <fullName evidence="4">Centrosomal protein</fullName>
    </submittedName>
</protein>
<feature type="coiled-coil region" evidence="1">
    <location>
        <begin position="392"/>
        <end position="483"/>
    </location>
</feature>
<feature type="coiled-coil region" evidence="1">
    <location>
        <begin position="925"/>
        <end position="1031"/>
    </location>
</feature>
<dbReference type="WBParaSite" id="SVE_1942300.1">
    <property type="protein sequence ID" value="SVE_1942300.1"/>
    <property type="gene ID" value="SVE_1942300"/>
</dbReference>
<feature type="coiled-coil region" evidence="1">
    <location>
        <begin position="1636"/>
        <end position="1725"/>
    </location>
</feature>
<feature type="coiled-coil region" evidence="1">
    <location>
        <begin position="1353"/>
        <end position="1590"/>
    </location>
</feature>
<dbReference type="STRING" id="75913.A0A0K0G3W4"/>
<keyword evidence="1" id="KW-0175">Coiled coil</keyword>
<evidence type="ECO:0000313" key="3">
    <source>
        <dbReference type="Proteomes" id="UP000035680"/>
    </source>
</evidence>
<feature type="coiled-coil region" evidence="1">
    <location>
        <begin position="1120"/>
        <end position="1154"/>
    </location>
</feature>
<evidence type="ECO:0000256" key="2">
    <source>
        <dbReference type="SAM" id="MobiDB-lite"/>
    </source>
</evidence>
<organism evidence="3 4">
    <name type="scientific">Strongyloides venezuelensis</name>
    <name type="common">Threadworm</name>
    <dbReference type="NCBI Taxonomy" id="75913"/>
    <lineage>
        <taxon>Eukaryota</taxon>
        <taxon>Metazoa</taxon>
        <taxon>Ecdysozoa</taxon>
        <taxon>Nematoda</taxon>
        <taxon>Chromadorea</taxon>
        <taxon>Rhabditida</taxon>
        <taxon>Tylenchina</taxon>
        <taxon>Panagrolaimomorpha</taxon>
        <taxon>Strongyloidoidea</taxon>
        <taxon>Strongyloididae</taxon>
        <taxon>Strongyloides</taxon>
    </lineage>
</organism>
<proteinExistence type="predicted"/>
<keyword evidence="3" id="KW-1185">Reference proteome</keyword>
<reference evidence="3" key="1">
    <citation type="submission" date="2014-07" db="EMBL/GenBank/DDBJ databases">
        <authorList>
            <person name="Martin A.A"/>
            <person name="De Silva N."/>
        </authorList>
    </citation>
    <scope>NUCLEOTIDE SEQUENCE</scope>
</reference>
<evidence type="ECO:0000256" key="1">
    <source>
        <dbReference type="SAM" id="Coils"/>
    </source>
</evidence>
<evidence type="ECO:0000313" key="4">
    <source>
        <dbReference type="WBParaSite" id="SVE_1942300.1"/>
    </source>
</evidence>
<feature type="region of interest" description="Disordered" evidence="2">
    <location>
        <begin position="1061"/>
        <end position="1085"/>
    </location>
</feature>
<feature type="region of interest" description="Disordered" evidence="2">
    <location>
        <begin position="1290"/>
        <end position="1342"/>
    </location>
</feature>
<feature type="coiled-coil region" evidence="1">
    <location>
        <begin position="75"/>
        <end position="367"/>
    </location>
</feature>
<sequence length="1736" mass="204557">MNEVIDNQNNEDYPSKINYTALYETFFKGNDNLEDYNYWYKELIDFNLTENESFENLSIIIRAMQYIMQYEHTVAEELKEISEKEAVEMAEKEENWEQERQIYVEELSNLREKITAHAGYDDLTEAFRDEINTLKEENNHLQQIGRDRDRELADQREKEEDLIMKISQLEKDKNMRTHQLAQYENTIKELNRKVSRKDDSSQKNEWEIKKLRQRSEQALKLSTQLEDVVEQNEKLKKEVERVTTALEDATELIKETTEKYDVSNKKMTEAEINISRLVEENNLLQRQLKEKHNDLQELLSQDEITGKEFNSMMKKKDSTIEKLNSELQILTNELEQYKKLAESGNLKKDYEEEMETLKDELVAATKIAKALFGTSQKSGEEEDPTASLRIRLVQMDKKLEEYINDNKLLKKEKKDLEDLIVEKEEMNIKLYKEIDRLRKETFGDGDSEVKRLEEQIKYRDNQIAKLIQKISLMEIHISEIEENKENTVNLNNNHISDKKSEDIAEDNVNIIEKPPRRRRVLERSKSTDDKNTAIPVTTKYPQKKIPENDLSSWEASALLITTLNGELIRLLEELEDKDSELEKLNKLYKKQEDTIEEICKRLESIEMSENSTKLIKDEIEVIKKECSNKIENISLELEKEKISNQELNRILSTVNLDEDEKIRRLSESSRRLIYVEIQNANFRREKRILEDKVESYRIMVEKKDSKIKSLGKNSEQKIQEIMYQNELNVIEIARLQNNLINSVPQFEYERVVEKYKKVMLQYFNITGEDKENLNETAFTRVDILNGNLNDGPTKEQLNAEVKMLKNLNEVVSNQNNYWQNEVEKLKIECKEVNDFLEAFRSSNDLQNFIGAVQKKFVDCLISQQEIKDDRIMLERKLKKLYMDSKKAEKEWKNDRQNLVDGIMHLKRLLEREKSKNFYNISVDDVAILKEKMETIDNNKNEIKQNLEEIENEKDKLKLLVNNLEAMQESINELSLNNSNTKQYQKMLQAHILNNMTLNNNIKSLTKKLEVVEKELNETKYTNEELEKLNKDLYLLTIKPLEMTQIQSIDYRVYENLFKNSEDSKKNDSAEAEIDDGTSIKSDDLSSSKSVSEKIKTVIIDNSEDYERDIQSIKKTAHIAIEGYKEQLKQKNKSIEEYKELLQKMIIEINDMESNYIKKIRNIKENNKKIIETPPSSSPKEESPDITQNNLYIKLQEAISLKEKECIKHSGELKELQEAYLDLTNKYKSASSKIAELSLDNVNKKEIKVKELRDIGIQTYIEKITINSQRSIESERNSDIDENMRKISDNMTTAADNNNNNKNTNRSDSTGSDISSTSGTSSISNNHEEEEKHSVKSSNVDGKSIISSREEMLILQQKNEIRRLRTKVINIERRNKELEAENSMISDKLSKYTRKTTCDLSNNLDVENQTLKTEITKLRREAVTMRKRIENLNKQVFELEKANKAKKRTENVSVERWKQKKYFDETIDILKRQLSEYKKEQQELQEKLERRDKLIEQLHDEKGSLRVEAAMRRAKKMETQNALAKSQANVLEAKLKDEMTIQQTRIDTLKEKLTSIHNENISLKKKITKLEKEIIEQKEEFEKNKEINEKKSENKVVVFEIDDTYEGDKNKVPEIVVYDDSGYETTYRNQSSDSEENKLLRKELRMVEIRCVELTEQVTKLRMECLEYQERYNTLKAKYDDKVSQDNQIASIMILKDKIESKERLISIQRQKIEDLEKELWETNNQVTSEVHSSIFY</sequence>
<feature type="compositionally biased region" description="Low complexity" evidence="2">
    <location>
        <begin position="1290"/>
        <end position="1324"/>
    </location>
</feature>
<feature type="coiled-coil region" evidence="1">
    <location>
        <begin position="560"/>
        <end position="601"/>
    </location>
</feature>
<dbReference type="Proteomes" id="UP000035680">
    <property type="component" value="Unassembled WGS sequence"/>
</dbReference>
<name>A0A0K0G3W4_STRVS</name>
<accession>A0A0K0G3W4</accession>
<reference evidence="4" key="2">
    <citation type="submission" date="2015-08" db="UniProtKB">
        <authorList>
            <consortium name="WormBaseParasite"/>
        </authorList>
    </citation>
    <scope>IDENTIFICATION</scope>
</reference>